<organism evidence="3 4">
    <name type="scientific">Microbispora maris</name>
    <dbReference type="NCBI Taxonomy" id="3144104"/>
    <lineage>
        <taxon>Bacteria</taxon>
        <taxon>Bacillati</taxon>
        <taxon>Actinomycetota</taxon>
        <taxon>Actinomycetes</taxon>
        <taxon>Streptosporangiales</taxon>
        <taxon>Streptosporangiaceae</taxon>
        <taxon>Microbispora</taxon>
    </lineage>
</organism>
<feature type="transmembrane region" description="Helical" evidence="1">
    <location>
        <begin position="65"/>
        <end position="87"/>
    </location>
</feature>
<dbReference type="Pfam" id="PF14219">
    <property type="entry name" value="DUF4328"/>
    <property type="match status" value="1"/>
</dbReference>
<comment type="caution">
    <text evidence="3">The sequence shown here is derived from an EMBL/GenBank/DDBJ whole genome shotgun (WGS) entry which is preliminary data.</text>
</comment>
<sequence length="233" mass="25444">MYPTPPPAPLQPIRGLGTAAVALLAADAVVCLVASAIDAQRAVLVDSFLADTDSVPISALETNDVLYATSGLVETVVYVATAVMFLVWLFRARANAETLSPWPHRRATPWLIFGWVVPIVNFWFPKQIVDDIWTSSKPGATQESGNFATARRSGLVLAWWLVWVLMTLVTRFVSRRFADAEELPDIRDAAVFDIVGNVLTIGAAALAVAVVLAITRFQEDRRRAASWSYPYAG</sequence>
<keyword evidence="1" id="KW-0472">Membrane</keyword>
<keyword evidence="4" id="KW-1185">Reference proteome</keyword>
<evidence type="ECO:0000313" key="4">
    <source>
        <dbReference type="Proteomes" id="UP001447516"/>
    </source>
</evidence>
<feature type="transmembrane region" description="Helical" evidence="1">
    <location>
        <begin position="154"/>
        <end position="174"/>
    </location>
</feature>
<feature type="domain" description="DUF4328" evidence="2">
    <location>
        <begin position="56"/>
        <end position="216"/>
    </location>
</feature>
<dbReference type="RefSeq" id="WP_346228324.1">
    <property type="nucleotide sequence ID" value="NZ_JBDJAW010000022.1"/>
</dbReference>
<proteinExistence type="predicted"/>
<keyword evidence="1" id="KW-0812">Transmembrane</keyword>
<evidence type="ECO:0000259" key="2">
    <source>
        <dbReference type="Pfam" id="PF14219"/>
    </source>
</evidence>
<protein>
    <submittedName>
        <fullName evidence="3">DUF4328 domain-containing protein</fullName>
    </submittedName>
</protein>
<evidence type="ECO:0000313" key="3">
    <source>
        <dbReference type="EMBL" id="MEN3538379.1"/>
    </source>
</evidence>
<accession>A0ABV0ASX1</accession>
<feature type="transmembrane region" description="Helical" evidence="1">
    <location>
        <begin position="194"/>
        <end position="214"/>
    </location>
</feature>
<evidence type="ECO:0000256" key="1">
    <source>
        <dbReference type="SAM" id="Phobius"/>
    </source>
</evidence>
<feature type="transmembrane region" description="Helical" evidence="1">
    <location>
        <begin position="15"/>
        <end position="37"/>
    </location>
</feature>
<dbReference type="EMBL" id="JBDJAW010000022">
    <property type="protein sequence ID" value="MEN3538379.1"/>
    <property type="molecule type" value="Genomic_DNA"/>
</dbReference>
<dbReference type="Proteomes" id="UP001447516">
    <property type="component" value="Unassembled WGS sequence"/>
</dbReference>
<feature type="transmembrane region" description="Helical" evidence="1">
    <location>
        <begin position="107"/>
        <end position="124"/>
    </location>
</feature>
<name>A0ABV0ASX1_9ACTN</name>
<gene>
    <name evidence="3" type="ORF">AAH991_24930</name>
</gene>
<keyword evidence="1" id="KW-1133">Transmembrane helix</keyword>
<reference evidence="3 4" key="1">
    <citation type="submission" date="2024-05" db="EMBL/GenBank/DDBJ databases">
        <title>Microbispora sp.ZYX-F-249.</title>
        <authorList>
            <person name="Xie H."/>
        </authorList>
    </citation>
    <scope>NUCLEOTIDE SEQUENCE [LARGE SCALE GENOMIC DNA]</scope>
    <source>
        <strain evidence="3 4">ZYX-F-249</strain>
    </source>
</reference>
<dbReference type="InterPro" id="IPR025565">
    <property type="entry name" value="DUF4328"/>
</dbReference>